<reference evidence="15" key="1">
    <citation type="journal article" date="2023" name="G3 (Bethesda)">
        <title>Whole genome assemblies of Zophobas morio and Tenebrio molitor.</title>
        <authorList>
            <person name="Kaur S."/>
            <person name="Stinson S.A."/>
            <person name="diCenzo G.C."/>
        </authorList>
    </citation>
    <scope>NUCLEOTIDE SEQUENCE</scope>
    <source>
        <strain evidence="15">QUZm001</strain>
    </source>
</reference>
<name>A0AA38IL96_9CUCU</name>
<dbReference type="AlphaFoldDB" id="A0AA38IL96"/>
<keyword evidence="7" id="KW-0479">Metal-binding</keyword>
<dbReference type="Pfam" id="PF00067">
    <property type="entry name" value="p450"/>
    <property type="match status" value="1"/>
</dbReference>
<evidence type="ECO:0000256" key="10">
    <source>
        <dbReference type="ARBA" id="ARBA00023002"/>
    </source>
</evidence>
<keyword evidence="10" id="KW-0560">Oxidoreductase</keyword>
<dbReference type="InterPro" id="IPR036396">
    <property type="entry name" value="Cyt_P450_sf"/>
</dbReference>
<evidence type="ECO:0000256" key="13">
    <source>
        <dbReference type="ARBA" id="ARBA00023136"/>
    </source>
</evidence>
<keyword evidence="16" id="KW-1185">Reference proteome</keyword>
<dbReference type="SUPFAM" id="SSF48264">
    <property type="entry name" value="Cytochrome P450"/>
    <property type="match status" value="1"/>
</dbReference>
<evidence type="ECO:0000256" key="12">
    <source>
        <dbReference type="ARBA" id="ARBA00023033"/>
    </source>
</evidence>
<evidence type="ECO:0000256" key="4">
    <source>
        <dbReference type="ARBA" id="ARBA00004406"/>
    </source>
</evidence>
<dbReference type="InterPro" id="IPR001128">
    <property type="entry name" value="Cyt_P450"/>
</dbReference>
<dbReference type="Gene3D" id="1.10.630.10">
    <property type="entry name" value="Cytochrome P450"/>
    <property type="match status" value="1"/>
</dbReference>
<comment type="subcellular location">
    <subcellularLocation>
        <location evidence="4">Endoplasmic reticulum membrane</location>
        <topology evidence="4">Peripheral membrane protein</topology>
    </subcellularLocation>
    <subcellularLocation>
        <location evidence="3">Microsome membrane</location>
        <topology evidence="3">Peripheral membrane protein</topology>
    </subcellularLocation>
</comment>
<organism evidence="15 16">
    <name type="scientific">Zophobas morio</name>
    <dbReference type="NCBI Taxonomy" id="2755281"/>
    <lineage>
        <taxon>Eukaryota</taxon>
        <taxon>Metazoa</taxon>
        <taxon>Ecdysozoa</taxon>
        <taxon>Arthropoda</taxon>
        <taxon>Hexapoda</taxon>
        <taxon>Insecta</taxon>
        <taxon>Pterygota</taxon>
        <taxon>Neoptera</taxon>
        <taxon>Endopterygota</taxon>
        <taxon>Coleoptera</taxon>
        <taxon>Polyphaga</taxon>
        <taxon>Cucujiformia</taxon>
        <taxon>Tenebrionidae</taxon>
        <taxon>Zophobas</taxon>
    </lineage>
</organism>
<comment type="caution">
    <text evidence="15">The sequence shown here is derived from an EMBL/GenBank/DDBJ whole genome shotgun (WGS) entry which is preliminary data.</text>
</comment>
<comment type="function">
    <text evidence="2">May be involved in the metabolism of insect hormones and in the breakdown of synthetic insecticides.</text>
</comment>
<keyword evidence="6" id="KW-0349">Heme</keyword>
<evidence type="ECO:0000256" key="11">
    <source>
        <dbReference type="ARBA" id="ARBA00023004"/>
    </source>
</evidence>
<keyword evidence="14" id="KW-0812">Transmembrane</keyword>
<keyword evidence="8" id="KW-0256">Endoplasmic reticulum</keyword>
<dbReference type="PANTHER" id="PTHR24291:SF189">
    <property type="entry name" value="CYTOCHROME P450 4C3-RELATED"/>
    <property type="match status" value="1"/>
</dbReference>
<evidence type="ECO:0000256" key="8">
    <source>
        <dbReference type="ARBA" id="ARBA00022824"/>
    </source>
</evidence>
<evidence type="ECO:0000256" key="7">
    <source>
        <dbReference type="ARBA" id="ARBA00022723"/>
    </source>
</evidence>
<keyword evidence="9" id="KW-0492">Microsome</keyword>
<evidence type="ECO:0000256" key="3">
    <source>
        <dbReference type="ARBA" id="ARBA00004174"/>
    </source>
</evidence>
<dbReference type="Proteomes" id="UP001168821">
    <property type="component" value="Unassembled WGS sequence"/>
</dbReference>
<evidence type="ECO:0000256" key="9">
    <source>
        <dbReference type="ARBA" id="ARBA00022848"/>
    </source>
</evidence>
<evidence type="ECO:0008006" key="17">
    <source>
        <dbReference type="Google" id="ProtNLM"/>
    </source>
</evidence>
<dbReference type="GO" id="GO:0020037">
    <property type="term" value="F:heme binding"/>
    <property type="evidence" value="ECO:0007669"/>
    <property type="project" value="InterPro"/>
</dbReference>
<keyword evidence="11" id="KW-0408">Iron</keyword>
<evidence type="ECO:0000256" key="2">
    <source>
        <dbReference type="ARBA" id="ARBA00003690"/>
    </source>
</evidence>
<keyword evidence="13 14" id="KW-0472">Membrane</keyword>
<sequence length="192" mass="22500">MSVLKAVLYLFLIIVVLYFLVKIKQLLQDRKELIKIPGPETKNILGGSYVTFKTFREWAKLYYPIYTFTFLHYVIPNILHPDDFERILSNPKHIEKSVVYDVFHNWLGTGLPTSTGEKWLNRRRILTPAFHFNILQQFVEIFNKQTDDLVKTFGDLGNQVNVCVDNHIAQFTLKTLAETAMGTQLKFFNKRK</sequence>
<feature type="transmembrane region" description="Helical" evidence="14">
    <location>
        <begin position="6"/>
        <end position="23"/>
    </location>
</feature>
<dbReference type="GO" id="GO:0004497">
    <property type="term" value="F:monooxygenase activity"/>
    <property type="evidence" value="ECO:0007669"/>
    <property type="project" value="UniProtKB-KW"/>
</dbReference>
<protein>
    <recommendedName>
        <fullName evidence="17">Cytochrome P450</fullName>
    </recommendedName>
</protein>
<dbReference type="EMBL" id="JALNTZ010000003">
    <property type="protein sequence ID" value="KAJ3659327.1"/>
    <property type="molecule type" value="Genomic_DNA"/>
</dbReference>
<evidence type="ECO:0000256" key="5">
    <source>
        <dbReference type="ARBA" id="ARBA00010617"/>
    </source>
</evidence>
<comment type="cofactor">
    <cofactor evidence="1">
        <name>heme</name>
        <dbReference type="ChEBI" id="CHEBI:30413"/>
    </cofactor>
</comment>
<dbReference type="GO" id="GO:0005789">
    <property type="term" value="C:endoplasmic reticulum membrane"/>
    <property type="evidence" value="ECO:0007669"/>
    <property type="project" value="UniProtKB-SubCell"/>
</dbReference>
<evidence type="ECO:0000256" key="6">
    <source>
        <dbReference type="ARBA" id="ARBA00022617"/>
    </source>
</evidence>
<evidence type="ECO:0000313" key="15">
    <source>
        <dbReference type="EMBL" id="KAJ3659327.1"/>
    </source>
</evidence>
<gene>
    <name evidence="15" type="ORF">Zmor_011019</name>
</gene>
<accession>A0AA38IL96</accession>
<keyword evidence="14" id="KW-1133">Transmembrane helix</keyword>
<dbReference type="PANTHER" id="PTHR24291">
    <property type="entry name" value="CYTOCHROME P450 FAMILY 4"/>
    <property type="match status" value="1"/>
</dbReference>
<dbReference type="GO" id="GO:0016705">
    <property type="term" value="F:oxidoreductase activity, acting on paired donors, with incorporation or reduction of molecular oxygen"/>
    <property type="evidence" value="ECO:0007669"/>
    <property type="project" value="InterPro"/>
</dbReference>
<evidence type="ECO:0000256" key="1">
    <source>
        <dbReference type="ARBA" id="ARBA00001971"/>
    </source>
</evidence>
<dbReference type="GO" id="GO:0005506">
    <property type="term" value="F:iron ion binding"/>
    <property type="evidence" value="ECO:0007669"/>
    <property type="project" value="InterPro"/>
</dbReference>
<dbReference type="InterPro" id="IPR050196">
    <property type="entry name" value="Cytochrome_P450_Monoox"/>
</dbReference>
<proteinExistence type="inferred from homology"/>
<evidence type="ECO:0000256" key="14">
    <source>
        <dbReference type="SAM" id="Phobius"/>
    </source>
</evidence>
<comment type="similarity">
    <text evidence="5">Belongs to the cytochrome P450 family.</text>
</comment>
<keyword evidence="12" id="KW-0503">Monooxygenase</keyword>
<evidence type="ECO:0000313" key="16">
    <source>
        <dbReference type="Proteomes" id="UP001168821"/>
    </source>
</evidence>